<organism evidence="1 2">
    <name type="scientific">Streptacidiphilus cavernicola</name>
    <dbReference type="NCBI Taxonomy" id="3342716"/>
    <lineage>
        <taxon>Bacteria</taxon>
        <taxon>Bacillati</taxon>
        <taxon>Actinomycetota</taxon>
        <taxon>Actinomycetes</taxon>
        <taxon>Kitasatosporales</taxon>
        <taxon>Streptomycetaceae</taxon>
        <taxon>Streptacidiphilus</taxon>
    </lineage>
</organism>
<dbReference type="Proteomes" id="UP001592528">
    <property type="component" value="Unassembled WGS sequence"/>
</dbReference>
<comment type="caution">
    <text evidence="1">The sequence shown here is derived from an EMBL/GenBank/DDBJ whole genome shotgun (WGS) entry which is preliminary data.</text>
</comment>
<gene>
    <name evidence="1" type="ORF">ACEZDJ_11340</name>
</gene>
<evidence type="ECO:0000313" key="1">
    <source>
        <dbReference type="EMBL" id="MFC1401881.1"/>
    </source>
</evidence>
<name>A0ABV6UKA6_9ACTN</name>
<reference evidence="1 2" key="1">
    <citation type="submission" date="2024-09" db="EMBL/GenBank/DDBJ databases">
        <authorList>
            <person name="Lee S.D."/>
        </authorList>
    </citation>
    <scope>NUCLEOTIDE SEQUENCE [LARGE SCALE GENOMIC DNA]</scope>
    <source>
        <strain evidence="1 2">N1-5</strain>
    </source>
</reference>
<protein>
    <submittedName>
        <fullName evidence="1">Uncharacterized protein</fullName>
    </submittedName>
</protein>
<proteinExistence type="predicted"/>
<dbReference type="EMBL" id="JBHEZZ010000005">
    <property type="protein sequence ID" value="MFC1401881.1"/>
    <property type="molecule type" value="Genomic_DNA"/>
</dbReference>
<keyword evidence="2" id="KW-1185">Reference proteome</keyword>
<sequence>MAEFAFETEWTGGKGAIDRSQQVSAAVAAAVKVLAASVADGAGGAETPGAVLEHLDSLRDANRDLVQAFENMAGQLASMRQRNILISVKEEGAQTQRSADAVLALSAAADGARQLDGLISAAREPLLDLALTTEAGSAVWDLYQ</sequence>
<dbReference type="RefSeq" id="WP_030256322.1">
    <property type="nucleotide sequence ID" value="NZ_JBHEZZ010000005.1"/>
</dbReference>
<accession>A0ABV6UKA6</accession>
<evidence type="ECO:0000313" key="2">
    <source>
        <dbReference type="Proteomes" id="UP001592528"/>
    </source>
</evidence>